<keyword evidence="3" id="KW-1185">Reference proteome</keyword>
<sequence>MTPVLAVCSFKPRQGQPPRIRTARNSEATPDMATAHIHRLQFRQYPSNTTISL</sequence>
<accession>A0A5N6KQV1</accession>
<comment type="caution">
    <text evidence="2">The sequence shown here is derived from an EMBL/GenBank/DDBJ whole genome shotgun (WGS) entry which is preliminary data.</text>
</comment>
<evidence type="ECO:0000313" key="3">
    <source>
        <dbReference type="Proteomes" id="UP000327013"/>
    </source>
</evidence>
<protein>
    <submittedName>
        <fullName evidence="2">Uncharacterized protein</fullName>
    </submittedName>
</protein>
<organism evidence="2 3">
    <name type="scientific">Carpinus fangiana</name>
    <dbReference type="NCBI Taxonomy" id="176857"/>
    <lineage>
        <taxon>Eukaryota</taxon>
        <taxon>Viridiplantae</taxon>
        <taxon>Streptophyta</taxon>
        <taxon>Embryophyta</taxon>
        <taxon>Tracheophyta</taxon>
        <taxon>Spermatophyta</taxon>
        <taxon>Magnoliopsida</taxon>
        <taxon>eudicotyledons</taxon>
        <taxon>Gunneridae</taxon>
        <taxon>Pentapetalae</taxon>
        <taxon>rosids</taxon>
        <taxon>fabids</taxon>
        <taxon>Fagales</taxon>
        <taxon>Betulaceae</taxon>
        <taxon>Carpinus</taxon>
    </lineage>
</organism>
<name>A0A5N6KQV1_9ROSI</name>
<reference evidence="2 3" key="1">
    <citation type="submission" date="2019-06" db="EMBL/GenBank/DDBJ databases">
        <title>A chromosomal-level reference genome of Carpinus fangiana (Coryloideae, Betulaceae).</title>
        <authorList>
            <person name="Yang X."/>
            <person name="Wang Z."/>
            <person name="Zhang L."/>
            <person name="Hao G."/>
            <person name="Liu J."/>
            <person name="Yang Y."/>
        </authorList>
    </citation>
    <scope>NUCLEOTIDE SEQUENCE [LARGE SCALE GENOMIC DNA]</scope>
    <source>
        <strain evidence="2">Cfa_2016G</strain>
        <tissue evidence="2">Leaf</tissue>
    </source>
</reference>
<evidence type="ECO:0000313" key="2">
    <source>
        <dbReference type="EMBL" id="KAB8338898.1"/>
    </source>
</evidence>
<evidence type="ECO:0000256" key="1">
    <source>
        <dbReference type="SAM" id="MobiDB-lite"/>
    </source>
</evidence>
<feature type="region of interest" description="Disordered" evidence="1">
    <location>
        <begin position="1"/>
        <end position="28"/>
    </location>
</feature>
<dbReference type="Proteomes" id="UP000327013">
    <property type="component" value="Unassembled WGS sequence"/>
</dbReference>
<proteinExistence type="predicted"/>
<dbReference type="EMBL" id="VIBQ01000010">
    <property type="protein sequence ID" value="KAB8338898.1"/>
    <property type="molecule type" value="Genomic_DNA"/>
</dbReference>
<gene>
    <name evidence="2" type="ORF">FH972_021840</name>
</gene>
<dbReference type="AlphaFoldDB" id="A0A5N6KQV1"/>